<dbReference type="AlphaFoldDB" id="A0A7C4D867"/>
<evidence type="ECO:0000313" key="2">
    <source>
        <dbReference type="EMBL" id="HGM59341.1"/>
    </source>
</evidence>
<dbReference type="GO" id="GO:0040029">
    <property type="term" value="P:epigenetic regulation of gene expression"/>
    <property type="evidence" value="ECO:0007669"/>
    <property type="project" value="TreeGrafter"/>
</dbReference>
<dbReference type="InterPro" id="IPR037138">
    <property type="entry name" value="His_deacetylse_dom_sf"/>
</dbReference>
<dbReference type="PANTHER" id="PTHR10625:SF10">
    <property type="entry name" value="HISTONE DEACETYLASE HDAC1"/>
    <property type="match status" value="1"/>
</dbReference>
<comment type="caution">
    <text evidence="2">The sequence shown here is derived from an EMBL/GenBank/DDBJ whole genome shotgun (WGS) entry which is preliminary data.</text>
</comment>
<reference evidence="2" key="1">
    <citation type="journal article" date="2020" name="mSystems">
        <title>Genome- and Community-Level Interaction Insights into Carbon Utilization and Element Cycling Functions of Hydrothermarchaeota in Hydrothermal Sediment.</title>
        <authorList>
            <person name="Zhou Z."/>
            <person name="Liu Y."/>
            <person name="Xu W."/>
            <person name="Pan J."/>
            <person name="Luo Z.H."/>
            <person name="Li M."/>
        </authorList>
    </citation>
    <scope>NUCLEOTIDE SEQUENCE [LARGE SCALE GENOMIC DNA]</scope>
    <source>
        <strain evidence="2">SpSt-642</strain>
    </source>
</reference>
<name>A0A7C4D867_STAMA</name>
<evidence type="ECO:0000259" key="1">
    <source>
        <dbReference type="Pfam" id="PF00850"/>
    </source>
</evidence>
<dbReference type="PRINTS" id="PR01270">
    <property type="entry name" value="HDASUPER"/>
</dbReference>
<dbReference type="Gene3D" id="3.40.800.20">
    <property type="entry name" value="Histone deacetylase domain"/>
    <property type="match status" value="1"/>
</dbReference>
<gene>
    <name evidence="2" type="ORF">ENU14_07160</name>
</gene>
<dbReference type="InterPro" id="IPR023801">
    <property type="entry name" value="His_deacetylse_dom"/>
</dbReference>
<dbReference type="PANTHER" id="PTHR10625">
    <property type="entry name" value="HISTONE DEACETYLASE HDAC1-RELATED"/>
    <property type="match status" value="1"/>
</dbReference>
<dbReference type="InterPro" id="IPR023696">
    <property type="entry name" value="Ureohydrolase_dom_sf"/>
</dbReference>
<sequence>MFLIRIVYDDIHWLHRGPVDHPENPFRIEIIVDTLLKKNYWSKLVVEETVESNIEDLYSVHSREYVQWIIDECKRGFHYIDSDTYVTKHSFEVASRFSSKAREIGYKCLREKDIWFILARPPGHHAGFNGIAMNAPSLGFCIFNHVAVVVKTLLDHLDKVVVIDFDLHHGNGTQEIFWNDNRVIHIDIHEYGIYPGSGYVSENGGFRARGSKINIPLSKNSGDSVYAWILKKIVEPVLYKYKPSVIVVSAGFDPFIGEPMSGLKVSDKVFHLYGYFFYQLYSDGVVKSIVNVLEGGYDIGLRKGFIAYLEGLMGINRDYIIDYKPVDKRVYESLVNIMLKYHGLEID</sequence>
<dbReference type="Pfam" id="PF00850">
    <property type="entry name" value="Hist_deacetyl"/>
    <property type="match status" value="1"/>
</dbReference>
<organism evidence="2">
    <name type="scientific">Staphylothermus marinus</name>
    <dbReference type="NCBI Taxonomy" id="2280"/>
    <lineage>
        <taxon>Archaea</taxon>
        <taxon>Thermoproteota</taxon>
        <taxon>Thermoprotei</taxon>
        <taxon>Desulfurococcales</taxon>
        <taxon>Desulfurococcaceae</taxon>
        <taxon>Staphylothermus</taxon>
    </lineage>
</organism>
<feature type="domain" description="Histone deacetylase" evidence="1">
    <location>
        <begin position="21"/>
        <end position="299"/>
    </location>
</feature>
<protein>
    <submittedName>
        <fullName evidence="2">Histone deacetylase family protein</fullName>
    </submittedName>
</protein>
<proteinExistence type="predicted"/>
<dbReference type="SUPFAM" id="SSF52768">
    <property type="entry name" value="Arginase/deacetylase"/>
    <property type="match status" value="1"/>
</dbReference>
<dbReference type="EMBL" id="DTBJ01000060">
    <property type="protein sequence ID" value="HGM59341.1"/>
    <property type="molecule type" value="Genomic_DNA"/>
</dbReference>
<dbReference type="GO" id="GO:0004407">
    <property type="term" value="F:histone deacetylase activity"/>
    <property type="evidence" value="ECO:0007669"/>
    <property type="project" value="TreeGrafter"/>
</dbReference>
<accession>A0A7C4D867</accession>
<dbReference type="InterPro" id="IPR000286">
    <property type="entry name" value="HDACs"/>
</dbReference>